<organism evidence="1 2">
    <name type="scientific">Ectopseudomonas oleovorans</name>
    <name type="common">Pseudomonas oleovorans</name>
    <dbReference type="NCBI Taxonomy" id="301"/>
    <lineage>
        <taxon>Bacteria</taxon>
        <taxon>Pseudomonadati</taxon>
        <taxon>Pseudomonadota</taxon>
        <taxon>Gammaproteobacteria</taxon>
        <taxon>Pseudomonadales</taxon>
        <taxon>Pseudomonadaceae</taxon>
        <taxon>Ectopseudomonas</taxon>
    </lineage>
</organism>
<reference evidence="1 2" key="1">
    <citation type="submission" date="2018-06" db="EMBL/GenBank/DDBJ databases">
        <authorList>
            <consortium name="Pathogen Informatics"/>
            <person name="Doyle S."/>
        </authorList>
    </citation>
    <scope>NUCLEOTIDE SEQUENCE [LARGE SCALE GENOMIC DNA]</scope>
    <source>
        <strain evidence="1 2">NCTC10692</strain>
    </source>
</reference>
<gene>
    <name evidence="1" type="ORF">NCTC10692_01195</name>
</gene>
<evidence type="ECO:0000313" key="2">
    <source>
        <dbReference type="Proteomes" id="UP000255303"/>
    </source>
</evidence>
<dbReference type="AlphaFoldDB" id="A0A379JQ49"/>
<dbReference type="Proteomes" id="UP000255303">
    <property type="component" value="Unassembled WGS sequence"/>
</dbReference>
<sequence>MYLDEHVAAGLLSEHQTEAFLPSVKYPVDFVQRGNNCGHDSKLSIESSQHACIGHHPHREVALLNSDNLLPGEASQRSESSLSQPTIEATLPKLLAETMRDKGVVHVMFTLQD</sequence>
<name>A0A379JQ49_ECTOL</name>
<accession>A0A379JQ49</accession>
<evidence type="ECO:0000313" key="1">
    <source>
        <dbReference type="EMBL" id="SUD50767.1"/>
    </source>
</evidence>
<protein>
    <submittedName>
        <fullName evidence="1">Uncharacterized protein</fullName>
    </submittedName>
</protein>
<proteinExistence type="predicted"/>
<dbReference type="EMBL" id="UGUV01000002">
    <property type="protein sequence ID" value="SUD50767.1"/>
    <property type="molecule type" value="Genomic_DNA"/>
</dbReference>